<evidence type="ECO:0000313" key="3">
    <source>
        <dbReference type="Proteomes" id="UP001280581"/>
    </source>
</evidence>
<evidence type="ECO:0000313" key="2">
    <source>
        <dbReference type="EMBL" id="KAK3202599.1"/>
    </source>
</evidence>
<gene>
    <name evidence="2" type="ORF">GRF29_154g174476</name>
</gene>
<feature type="compositionally biased region" description="Pro residues" evidence="1">
    <location>
        <begin position="337"/>
        <end position="349"/>
    </location>
</feature>
<proteinExistence type="predicted"/>
<feature type="compositionally biased region" description="Basic and acidic residues" evidence="1">
    <location>
        <begin position="353"/>
        <end position="368"/>
    </location>
</feature>
<dbReference type="AlphaFoldDB" id="A0AAN6LQG2"/>
<reference evidence="2 3" key="1">
    <citation type="submission" date="2021-02" db="EMBL/GenBank/DDBJ databases">
        <title>Genome assembly of Pseudopithomyces chartarum.</title>
        <authorList>
            <person name="Jauregui R."/>
            <person name="Singh J."/>
            <person name="Voisey C."/>
        </authorList>
    </citation>
    <scope>NUCLEOTIDE SEQUENCE [LARGE SCALE GENOMIC DNA]</scope>
    <source>
        <strain evidence="2 3">AGR01</strain>
    </source>
</reference>
<feature type="region of interest" description="Disordered" evidence="1">
    <location>
        <begin position="146"/>
        <end position="188"/>
    </location>
</feature>
<accession>A0AAN6LQG2</accession>
<sequence length="368" mass="40428">MESSLDAIIQDAMSLTGGIEDNIKVIVAKATQDVRRENAALKDELDGAKQKIEWLDGLIVYAENDKDNALEDQRNLFRRIGGPEFRHTLDEYEKKGEKDRDEIASMEDYLMNTRREAAGEGGYLQLSHQAVSLLPQARKSGMTQAWANSLPDPSTFSPVPSNPPTTKSEASTRGHSPTKTAAPTRSPQVIIPPQVLTVGRNRSSTLNLATQQYLALHQSVLPTKGPSAMGPPRLPGLRNNEPEAPRHVSPFYCQDCGELFTVRTIADYESHRNMCKVKEKRAGVETGDLKAIGLARKTTVSDAVGGRRAFGLHSMPNLHAPLAKVGLQGTGKQIPPLKFPPFQFPPRAPVPKDQTKEAETSDKFPKKH</sequence>
<comment type="caution">
    <text evidence="2">The sequence shown here is derived from an EMBL/GenBank/DDBJ whole genome shotgun (WGS) entry which is preliminary data.</text>
</comment>
<keyword evidence="3" id="KW-1185">Reference proteome</keyword>
<evidence type="ECO:0000256" key="1">
    <source>
        <dbReference type="SAM" id="MobiDB-lite"/>
    </source>
</evidence>
<organism evidence="2 3">
    <name type="scientific">Pseudopithomyces chartarum</name>
    <dbReference type="NCBI Taxonomy" id="1892770"/>
    <lineage>
        <taxon>Eukaryota</taxon>
        <taxon>Fungi</taxon>
        <taxon>Dikarya</taxon>
        <taxon>Ascomycota</taxon>
        <taxon>Pezizomycotina</taxon>
        <taxon>Dothideomycetes</taxon>
        <taxon>Pleosporomycetidae</taxon>
        <taxon>Pleosporales</taxon>
        <taxon>Massarineae</taxon>
        <taxon>Didymosphaeriaceae</taxon>
        <taxon>Pseudopithomyces</taxon>
    </lineage>
</organism>
<feature type="region of interest" description="Disordered" evidence="1">
    <location>
        <begin position="334"/>
        <end position="368"/>
    </location>
</feature>
<dbReference type="Proteomes" id="UP001280581">
    <property type="component" value="Unassembled WGS sequence"/>
</dbReference>
<protein>
    <submittedName>
        <fullName evidence="2">Uncharacterized protein</fullName>
    </submittedName>
</protein>
<name>A0AAN6LQG2_9PLEO</name>
<feature type="compositionally biased region" description="Polar residues" evidence="1">
    <location>
        <begin position="146"/>
        <end position="187"/>
    </location>
</feature>
<dbReference type="EMBL" id="WVTA01000013">
    <property type="protein sequence ID" value="KAK3202599.1"/>
    <property type="molecule type" value="Genomic_DNA"/>
</dbReference>